<dbReference type="NCBIfam" id="TIGR00180">
    <property type="entry name" value="parB_part"/>
    <property type="match status" value="1"/>
</dbReference>
<dbReference type="SMART" id="SM00470">
    <property type="entry name" value="ParB"/>
    <property type="match status" value="1"/>
</dbReference>
<dbReference type="InterPro" id="IPR036086">
    <property type="entry name" value="ParB/Sulfiredoxin_sf"/>
</dbReference>
<sequence>MGAQLMARRVRPNIFGSIMDGSADAEPPAELRMPDPARPASVPVPPAPLVQAETRSTAIPAAFHRGPVAALENDLRLSMSQTLRDIDTALIDPSPFSDRIAISEDDIQDLRDSIERSGLRVPILLRPNPEKPGRFIIVYGRRRLAALKSLGMPARAMIRDMSDVDSILAQGQENNARLDPSFIEKALFAASLEAAGYESRVVMEALNVNKAYLSHMRRVVTNIPANVIYQIGSAHGVGWKKWHEAVDLVLKDGVDPAIPEGLFDQDTNKDTHFLLWLNHLRRSVARKPSVTRPSDNNRERRARPVFTSDGKTRIGEVRRNGGAVHLSADPRETEFTRWLDAKGEELLARLYGEWVEADRG</sequence>
<reference evidence="3 4" key="1">
    <citation type="submission" date="2024-09" db="EMBL/GenBank/DDBJ databases">
        <authorList>
            <person name="Sun Q."/>
            <person name="Mori K."/>
        </authorList>
    </citation>
    <scope>NUCLEOTIDE SEQUENCE [LARGE SCALE GENOMIC DNA]</scope>
    <source>
        <strain evidence="3 4">KCTC 22789</strain>
    </source>
</reference>
<dbReference type="PANTHER" id="PTHR33375">
    <property type="entry name" value="CHROMOSOME-PARTITIONING PROTEIN PARB-RELATED"/>
    <property type="match status" value="1"/>
</dbReference>
<dbReference type="Pfam" id="PF02195">
    <property type="entry name" value="ParB_N"/>
    <property type="match status" value="1"/>
</dbReference>
<evidence type="ECO:0000256" key="1">
    <source>
        <dbReference type="ARBA" id="ARBA00006295"/>
    </source>
</evidence>
<dbReference type="Pfam" id="PF07506">
    <property type="entry name" value="RepB"/>
    <property type="match status" value="1"/>
</dbReference>
<organism evidence="3 4">
    <name type="scientific">Paracoccus niistensis</name>
    <dbReference type="NCBI Taxonomy" id="632935"/>
    <lineage>
        <taxon>Bacteria</taxon>
        <taxon>Pseudomonadati</taxon>
        <taxon>Pseudomonadota</taxon>
        <taxon>Alphaproteobacteria</taxon>
        <taxon>Rhodobacterales</taxon>
        <taxon>Paracoccaceae</taxon>
        <taxon>Paracoccus</taxon>
    </lineage>
</organism>
<gene>
    <name evidence="3" type="primary">repB</name>
    <name evidence="3" type="ORF">ACFFII_13150</name>
</gene>
<accession>A0ABV6I8A0</accession>
<dbReference type="InterPro" id="IPR011111">
    <property type="entry name" value="Plasmid_RepB"/>
</dbReference>
<keyword evidence="4" id="KW-1185">Reference proteome</keyword>
<dbReference type="InterPro" id="IPR003115">
    <property type="entry name" value="ParB_N"/>
</dbReference>
<dbReference type="NCBIfam" id="TIGR03454">
    <property type="entry name" value="partition_RepB"/>
    <property type="match status" value="1"/>
</dbReference>
<evidence type="ECO:0000259" key="2">
    <source>
        <dbReference type="SMART" id="SM00470"/>
    </source>
</evidence>
<dbReference type="PANTHER" id="PTHR33375:SF1">
    <property type="entry name" value="CHROMOSOME-PARTITIONING PROTEIN PARB-RELATED"/>
    <property type="match status" value="1"/>
</dbReference>
<dbReference type="InterPro" id="IPR004437">
    <property type="entry name" value="ParB/RepB/Spo0J"/>
</dbReference>
<evidence type="ECO:0000313" key="3">
    <source>
        <dbReference type="EMBL" id="MFC0341710.1"/>
    </source>
</evidence>
<dbReference type="CDD" id="cd16405">
    <property type="entry name" value="RepB_like_N"/>
    <property type="match status" value="1"/>
</dbReference>
<dbReference type="Proteomes" id="UP001589799">
    <property type="component" value="Unassembled WGS sequence"/>
</dbReference>
<feature type="domain" description="ParB-like N-terminal" evidence="2">
    <location>
        <begin position="84"/>
        <end position="175"/>
    </location>
</feature>
<protein>
    <submittedName>
        <fullName evidence="3">Plasmid partitioning protein RepB</fullName>
    </submittedName>
</protein>
<evidence type="ECO:0000313" key="4">
    <source>
        <dbReference type="Proteomes" id="UP001589799"/>
    </source>
</evidence>
<name>A0ABV6I8A0_9RHOB</name>
<dbReference type="Gene3D" id="3.90.1530.10">
    <property type="entry name" value="Conserved hypothetical protein from pyrococcus furiosus pfu- 392566-001, ParB domain"/>
    <property type="match status" value="1"/>
</dbReference>
<proteinExistence type="inferred from homology"/>
<dbReference type="SUPFAM" id="SSF110849">
    <property type="entry name" value="ParB/Sulfiredoxin"/>
    <property type="match status" value="1"/>
</dbReference>
<dbReference type="InterPro" id="IPR037972">
    <property type="entry name" value="RepB_N"/>
</dbReference>
<comment type="similarity">
    <text evidence="1">Belongs to the ParB family.</text>
</comment>
<dbReference type="EMBL" id="JBHLWE010000040">
    <property type="protein sequence ID" value="MFC0341710.1"/>
    <property type="molecule type" value="Genomic_DNA"/>
</dbReference>
<comment type="caution">
    <text evidence="3">The sequence shown here is derived from an EMBL/GenBank/DDBJ whole genome shotgun (WGS) entry which is preliminary data.</text>
</comment>
<dbReference type="InterPro" id="IPR050336">
    <property type="entry name" value="Chromosome_partition/occlusion"/>
</dbReference>
<dbReference type="InterPro" id="IPR017819">
    <property type="entry name" value="Plasmid_partition_RepB"/>
</dbReference>